<gene>
    <name evidence="1" type="ORF">MAR_005241</name>
</gene>
<name>A0ABY7F262_MYAAR</name>
<accession>A0ABY7F262</accession>
<reference evidence="1" key="1">
    <citation type="submission" date="2022-11" db="EMBL/GenBank/DDBJ databases">
        <title>Centuries of genome instability and evolution in soft-shell clam transmissible cancer (bioRxiv).</title>
        <authorList>
            <person name="Hart S.F.M."/>
            <person name="Yonemitsu M.A."/>
            <person name="Giersch R.M."/>
            <person name="Beal B.F."/>
            <person name="Arriagada G."/>
            <person name="Davis B.W."/>
            <person name="Ostrander E.A."/>
            <person name="Goff S.P."/>
            <person name="Metzger M.J."/>
        </authorList>
    </citation>
    <scope>NUCLEOTIDE SEQUENCE</scope>
    <source>
        <strain evidence="1">MELC-2E11</strain>
        <tissue evidence="1">Siphon/mantle</tissue>
    </source>
</reference>
<evidence type="ECO:0000313" key="2">
    <source>
        <dbReference type="Proteomes" id="UP001164746"/>
    </source>
</evidence>
<proteinExistence type="predicted"/>
<protein>
    <submittedName>
        <fullName evidence="1">Uncharacterized protein</fullName>
    </submittedName>
</protein>
<sequence length="119" mass="13826">MSFRAVKTSDMQYNAIIRAHALQVLGAVNKCNRDKLRELMKEFGIQHKNYSVKLNSVILFDTHLDVHDDFMSFRAVKTSDMQYNGIIRAHALQVLGTVNKCNRDKLRELMKEFNTRIIP</sequence>
<dbReference type="EMBL" id="CP111020">
    <property type="protein sequence ID" value="WAR15136.1"/>
    <property type="molecule type" value="Genomic_DNA"/>
</dbReference>
<keyword evidence="2" id="KW-1185">Reference proteome</keyword>
<dbReference type="Proteomes" id="UP001164746">
    <property type="component" value="Chromosome 9"/>
</dbReference>
<organism evidence="1 2">
    <name type="scientific">Mya arenaria</name>
    <name type="common">Soft-shell clam</name>
    <dbReference type="NCBI Taxonomy" id="6604"/>
    <lineage>
        <taxon>Eukaryota</taxon>
        <taxon>Metazoa</taxon>
        <taxon>Spiralia</taxon>
        <taxon>Lophotrochozoa</taxon>
        <taxon>Mollusca</taxon>
        <taxon>Bivalvia</taxon>
        <taxon>Autobranchia</taxon>
        <taxon>Heteroconchia</taxon>
        <taxon>Euheterodonta</taxon>
        <taxon>Imparidentia</taxon>
        <taxon>Neoheterodontei</taxon>
        <taxon>Myida</taxon>
        <taxon>Myoidea</taxon>
        <taxon>Myidae</taxon>
        <taxon>Mya</taxon>
    </lineage>
</organism>
<evidence type="ECO:0000313" key="1">
    <source>
        <dbReference type="EMBL" id="WAR15136.1"/>
    </source>
</evidence>